<comment type="cofactor">
    <cofactor evidence="1">
        <name>Zn(2+)</name>
        <dbReference type="ChEBI" id="CHEBI:29105"/>
    </cofactor>
</comment>
<dbReference type="GO" id="GO:0018909">
    <property type="term" value="P:dodecyl sulfate metabolic process"/>
    <property type="evidence" value="ECO:0007669"/>
    <property type="project" value="InterPro"/>
</dbReference>
<comment type="caution">
    <text evidence="11">The sequence shown here is derived from an EMBL/GenBank/DDBJ whole genome shotgun (WGS) entry which is preliminary data.</text>
</comment>
<dbReference type="Pfam" id="PF00753">
    <property type="entry name" value="Lactamase_B"/>
    <property type="match status" value="1"/>
</dbReference>
<dbReference type="InterPro" id="IPR029228">
    <property type="entry name" value="Alkyl_sulf_dimr"/>
</dbReference>
<dbReference type="FunFam" id="1.25.40.880:FF:000001">
    <property type="entry name" value="SDS hydrolase SdsA1"/>
    <property type="match status" value="1"/>
</dbReference>
<keyword evidence="3" id="KW-0378">Hydrolase</keyword>
<evidence type="ECO:0000313" key="11">
    <source>
        <dbReference type="EMBL" id="KZL16835.1"/>
    </source>
</evidence>
<comment type="similarity">
    <text evidence="5">Belongs to the metallo-beta-lactamase superfamily. Type III sulfatase family.</text>
</comment>
<proteinExistence type="inferred from homology"/>
<dbReference type="InterPro" id="IPR036866">
    <property type="entry name" value="RibonucZ/Hydroxyglut_hydro"/>
</dbReference>
<dbReference type="SUPFAM" id="SSF56281">
    <property type="entry name" value="Metallo-hydrolase/oxidoreductase"/>
    <property type="match status" value="1"/>
</dbReference>
<dbReference type="SUPFAM" id="SSF55718">
    <property type="entry name" value="SCP-like"/>
    <property type="match status" value="1"/>
</dbReference>
<dbReference type="PATRIC" id="fig|989403.3.peg.3556"/>
<evidence type="ECO:0000256" key="6">
    <source>
        <dbReference type="ARBA" id="ARBA00066568"/>
    </source>
</evidence>
<dbReference type="GO" id="GO:0046872">
    <property type="term" value="F:metal ion binding"/>
    <property type="evidence" value="ECO:0007669"/>
    <property type="project" value="UniProtKB-KW"/>
</dbReference>
<dbReference type="GO" id="GO:0030288">
    <property type="term" value="C:outer membrane-bounded periplasmic space"/>
    <property type="evidence" value="ECO:0007669"/>
    <property type="project" value="TreeGrafter"/>
</dbReference>
<dbReference type="SMART" id="SM00849">
    <property type="entry name" value="Lactamase_B"/>
    <property type="match status" value="1"/>
</dbReference>
<evidence type="ECO:0000259" key="10">
    <source>
        <dbReference type="SMART" id="SM00849"/>
    </source>
</evidence>
<dbReference type="AlphaFoldDB" id="A0A165WS97"/>
<evidence type="ECO:0000313" key="12">
    <source>
        <dbReference type="Proteomes" id="UP000076577"/>
    </source>
</evidence>
<feature type="domain" description="Metallo-beta-lactamase" evidence="10">
    <location>
        <begin position="126"/>
        <end position="346"/>
    </location>
</feature>
<name>A0A165WS97_9HYPH</name>
<dbReference type="InterPro" id="IPR038536">
    <property type="entry name" value="Alkyl/aryl-sulf_dimr_sf"/>
</dbReference>
<dbReference type="Gene3D" id="3.60.15.30">
    <property type="entry name" value="Metallo-beta-lactamase domain"/>
    <property type="match status" value="1"/>
</dbReference>
<dbReference type="FunFam" id="3.60.15.30:FF:000001">
    <property type="entry name" value="Alkyl/aryl-sulfatase BDS1"/>
    <property type="match status" value="1"/>
</dbReference>
<evidence type="ECO:0000256" key="2">
    <source>
        <dbReference type="ARBA" id="ARBA00022723"/>
    </source>
</evidence>
<dbReference type="InterPro" id="IPR036527">
    <property type="entry name" value="SCP2_sterol-bd_dom_sf"/>
</dbReference>
<keyword evidence="12" id="KW-1185">Reference proteome</keyword>
<organism evidence="11 12">
    <name type="scientific">Pseudovibrio axinellae</name>
    <dbReference type="NCBI Taxonomy" id="989403"/>
    <lineage>
        <taxon>Bacteria</taxon>
        <taxon>Pseudomonadati</taxon>
        <taxon>Pseudomonadota</taxon>
        <taxon>Alphaproteobacteria</taxon>
        <taxon>Hyphomicrobiales</taxon>
        <taxon>Stappiaceae</taxon>
        <taxon>Pseudovibrio</taxon>
    </lineage>
</organism>
<evidence type="ECO:0000256" key="8">
    <source>
        <dbReference type="ARBA" id="ARBA00075789"/>
    </source>
</evidence>
<dbReference type="RefSeq" id="WP_068008244.1">
    <property type="nucleotide sequence ID" value="NZ_FOFM01000016.1"/>
</dbReference>
<dbReference type="GO" id="GO:0018741">
    <property type="term" value="F:linear primary-alkylsulfatase activity"/>
    <property type="evidence" value="ECO:0007669"/>
    <property type="project" value="UniProtKB-EC"/>
</dbReference>
<dbReference type="PANTHER" id="PTHR43223:SF1">
    <property type="entry name" value="ALKYL_ARYL-SULFATASE BDS1"/>
    <property type="match status" value="1"/>
</dbReference>
<gene>
    <name evidence="11" type="ORF">PsAD2_03308</name>
</gene>
<evidence type="ECO:0000256" key="4">
    <source>
        <dbReference type="ARBA" id="ARBA00022833"/>
    </source>
</evidence>
<accession>A0A165WS97</accession>
<dbReference type="Gene3D" id="3.30.1050.10">
    <property type="entry name" value="SCP2 sterol-binding domain"/>
    <property type="match status" value="1"/>
</dbReference>
<dbReference type="CDD" id="cd07710">
    <property type="entry name" value="arylsulfatase_Sdsa1-like_MBL-fold"/>
    <property type="match status" value="1"/>
</dbReference>
<dbReference type="Gene3D" id="1.25.40.880">
    <property type="entry name" value="Alkyl sulfatase, dimerisation domain"/>
    <property type="match status" value="1"/>
</dbReference>
<keyword evidence="9" id="KW-0732">Signal</keyword>
<dbReference type="InterPro" id="IPR001279">
    <property type="entry name" value="Metallo-B-lactamas"/>
</dbReference>
<dbReference type="EC" id="3.1.6.21" evidence="6"/>
<dbReference type="Pfam" id="PF14864">
    <property type="entry name" value="Alkyl_sulf_C"/>
    <property type="match status" value="1"/>
</dbReference>
<dbReference type="Pfam" id="PF14863">
    <property type="entry name" value="Alkyl_sulf_dimr"/>
    <property type="match status" value="1"/>
</dbReference>
<dbReference type="Proteomes" id="UP000076577">
    <property type="component" value="Unassembled WGS sequence"/>
</dbReference>
<feature type="signal peptide" evidence="9">
    <location>
        <begin position="1"/>
        <end position="26"/>
    </location>
</feature>
<dbReference type="InterPro" id="IPR029229">
    <property type="entry name" value="Alkyl_sulf_C"/>
</dbReference>
<dbReference type="InterPro" id="IPR052195">
    <property type="entry name" value="Bact_Alkyl/Aryl-Sulfatase"/>
</dbReference>
<keyword evidence="4" id="KW-0862">Zinc</keyword>
<sequence length="652" mass="71827">MRVYRHVFSAVFAASSFLAVPYVAGAATDKAEPATIAANKAMLGKLNFADRQDFEDATRGLIATLETPIIRDAEDKAIWDQTKYDFLKGEAPDTANPSLWRQGQLNTINGLFEVTEGIYQIRGFDLSNMTLVRGDTGWIIIDPLLTEETARAGLKLANEHLGELPVVALIYTHSHVDHFGGALGVVDPETAGNVKVIAPEGFKEHAVAENVMAGSVMTRRASYMFGNGLEKGPKGQIGTGLGQTTSAGTVTYLPPTEFVVETGTELVVDGVPIVFQMANGSEAPSEFMFYFPKHKALCLSEVTSHVMHNLYTLRGAKVRNALDWSKYINESIQLFGGDVEVAFASHHWPTWGNEGVEDFLKGQRDVYRFIHDETLRMANQGYTAREIANLIKLPDGLAQRFATRGYYGSLKHNAEAVYNFYLGWFDGNPAKLDRLAPAQSSARYVEFMGGADAVLDKAKLAFDKGEFRWVAEVVNHVVFAEPENKAARELQAAALTQLGYVAESGPWRNFYLTAAKELREGIKPIHGPKAGPHVVSAMSLEMFFDYLGVRLNPEKAKGLEARINFNFSDIEERYALELKNGVLNHTAGVTLDDANVSFTMTRGALNALALKQKTFFELVRTDEMAYEGNPLAFGAIMSMMDEYDPLFPIVSP</sequence>
<dbReference type="GO" id="GO:0046983">
    <property type="term" value="F:protein dimerization activity"/>
    <property type="evidence" value="ECO:0007669"/>
    <property type="project" value="InterPro"/>
</dbReference>
<dbReference type="EMBL" id="LMCB01000043">
    <property type="protein sequence ID" value="KZL16835.1"/>
    <property type="molecule type" value="Genomic_DNA"/>
</dbReference>
<evidence type="ECO:0000256" key="7">
    <source>
        <dbReference type="ARBA" id="ARBA00068034"/>
    </source>
</evidence>
<reference evidence="11 12" key="1">
    <citation type="journal article" date="2016" name="Front. Microbiol.">
        <title>Comparative Genomic Analysis Reveals a Diverse Repertoire of Genes Involved in Prokaryote-Eukaryote Interactions within the Pseudovibrio Genus.</title>
        <authorList>
            <person name="Romano S."/>
            <person name="Fernandez-Guerra A."/>
            <person name="Reen F.J."/>
            <person name="Glockner F.O."/>
            <person name="Crowley S.P."/>
            <person name="O'Sullivan O."/>
            <person name="Cotter P.D."/>
            <person name="Adams C."/>
            <person name="Dobson A.D."/>
            <person name="O'Gara F."/>
        </authorList>
    </citation>
    <scope>NUCLEOTIDE SEQUENCE [LARGE SCALE GENOMIC DNA]</scope>
    <source>
        <strain evidence="11 12">Ad2</strain>
    </source>
</reference>
<dbReference type="STRING" id="989403.SAMN05421798_1169"/>
<dbReference type="PANTHER" id="PTHR43223">
    <property type="entry name" value="ALKYL/ARYL-SULFATASE"/>
    <property type="match status" value="1"/>
</dbReference>
<evidence type="ECO:0000256" key="1">
    <source>
        <dbReference type="ARBA" id="ARBA00001947"/>
    </source>
</evidence>
<dbReference type="InterPro" id="IPR044097">
    <property type="entry name" value="Bds1/SdsA1_MBL-fold"/>
</dbReference>
<protein>
    <recommendedName>
        <fullName evidence="7">Linear primary-alkylsulfatase</fullName>
        <ecNumber evidence="6">3.1.6.21</ecNumber>
    </recommendedName>
    <alternativeName>
        <fullName evidence="8">Type III linear primary-alkylsulfatase</fullName>
    </alternativeName>
</protein>
<dbReference type="OrthoDB" id="7253658at2"/>
<evidence type="ECO:0000256" key="9">
    <source>
        <dbReference type="SAM" id="SignalP"/>
    </source>
</evidence>
<feature type="chain" id="PRO_5007868676" description="Linear primary-alkylsulfatase" evidence="9">
    <location>
        <begin position="27"/>
        <end position="652"/>
    </location>
</feature>
<keyword evidence="2" id="KW-0479">Metal-binding</keyword>
<evidence type="ECO:0000256" key="5">
    <source>
        <dbReference type="ARBA" id="ARBA00033751"/>
    </source>
</evidence>
<evidence type="ECO:0000256" key="3">
    <source>
        <dbReference type="ARBA" id="ARBA00022801"/>
    </source>
</evidence>